<organism evidence="1 2">
    <name type="scientific">Desulfolutivibrio sulfodismutans</name>
    <dbReference type="NCBI Taxonomy" id="63561"/>
    <lineage>
        <taxon>Bacteria</taxon>
        <taxon>Pseudomonadati</taxon>
        <taxon>Thermodesulfobacteriota</taxon>
        <taxon>Desulfovibrionia</taxon>
        <taxon>Desulfovibrionales</taxon>
        <taxon>Desulfovibrionaceae</taxon>
        <taxon>Desulfolutivibrio</taxon>
    </lineage>
</organism>
<evidence type="ECO:0000313" key="1">
    <source>
        <dbReference type="EMBL" id="NDY56834.1"/>
    </source>
</evidence>
<gene>
    <name evidence="1" type="ORF">G3N56_08780</name>
</gene>
<accession>A0A7K3NKW0</accession>
<dbReference type="AlphaFoldDB" id="A0A7K3NKW0"/>
<dbReference type="RefSeq" id="WP_163301882.1">
    <property type="nucleotide sequence ID" value="NZ_JAAGRQ010000029.1"/>
</dbReference>
<evidence type="ECO:0000313" key="2">
    <source>
        <dbReference type="Proteomes" id="UP000469724"/>
    </source>
</evidence>
<dbReference type="Proteomes" id="UP000469724">
    <property type="component" value="Unassembled WGS sequence"/>
</dbReference>
<name>A0A7K3NKW0_9BACT</name>
<dbReference type="EMBL" id="JAAGRQ010000029">
    <property type="protein sequence ID" value="NDY56834.1"/>
    <property type="molecule type" value="Genomic_DNA"/>
</dbReference>
<reference evidence="1 2" key="1">
    <citation type="submission" date="2020-02" db="EMBL/GenBank/DDBJ databases">
        <title>Comparative genomics of sulfur disproportionating microorganisms.</title>
        <authorList>
            <person name="Ward L.M."/>
            <person name="Bertran E."/>
            <person name="Johnston D.T."/>
        </authorList>
    </citation>
    <scope>NUCLEOTIDE SEQUENCE [LARGE SCALE GENOMIC DNA]</scope>
    <source>
        <strain evidence="1 2">DSM 3696</strain>
    </source>
</reference>
<sequence>MKRRVNPALEPIPFSRDAYDHHGAADFVARVLTEGVEVYKAGQLG</sequence>
<comment type="caution">
    <text evidence="1">The sequence shown here is derived from an EMBL/GenBank/DDBJ whole genome shotgun (WGS) entry which is preliminary data.</text>
</comment>
<proteinExistence type="predicted"/>
<protein>
    <submittedName>
        <fullName evidence="1">Uncharacterized protein</fullName>
    </submittedName>
</protein>
<keyword evidence="2" id="KW-1185">Reference proteome</keyword>